<dbReference type="Proteomes" id="UP000008710">
    <property type="component" value="Plasmid pRHL3"/>
</dbReference>
<geneLocation type="plasmid" evidence="1 2">
    <name>pRHL3</name>
</geneLocation>
<accession>Q0RVK2</accession>
<reference evidence="2" key="1">
    <citation type="journal article" date="2006" name="Proc. Natl. Acad. Sci. U.S.A.">
        <title>The complete genome of Rhodococcus sp. RHA1 provides insights into a catabolic powerhouse.</title>
        <authorList>
            <person name="McLeod M.P."/>
            <person name="Warren R.L."/>
            <person name="Hsiao W.W.L."/>
            <person name="Araki N."/>
            <person name="Myhre M."/>
            <person name="Fernandes C."/>
            <person name="Miyazawa D."/>
            <person name="Wong W."/>
            <person name="Lillquist A.L."/>
            <person name="Wang D."/>
            <person name="Dosanjh M."/>
            <person name="Hara H."/>
            <person name="Petrescu A."/>
            <person name="Morin R.D."/>
            <person name="Yang G."/>
            <person name="Stott J.M."/>
            <person name="Schein J.E."/>
            <person name="Shin H."/>
            <person name="Smailus D."/>
            <person name="Siddiqui A.S."/>
            <person name="Marra M.A."/>
            <person name="Jones S.J.M."/>
            <person name="Holt R."/>
            <person name="Brinkman F.S.L."/>
            <person name="Miyauchi K."/>
            <person name="Fukuda M."/>
            <person name="Davies J.E."/>
            <person name="Mohn W.W."/>
            <person name="Eltis L.D."/>
        </authorList>
    </citation>
    <scope>NUCLEOTIDE SEQUENCE [LARGE SCALE GENOMIC DNA]</scope>
    <source>
        <strain evidence="2">RHA1</strain>
    </source>
</reference>
<dbReference type="KEGG" id="rha:RHA1_ro11037"/>
<dbReference type="eggNOG" id="COG3385">
    <property type="taxonomic scope" value="Bacteria"/>
</dbReference>
<gene>
    <name evidence="1" type="ordered locus">RHA1_ro11037</name>
</gene>
<dbReference type="HOGENOM" id="CLU_1833643_0_0_11"/>
<organism evidence="1 2">
    <name type="scientific">Rhodococcus jostii (strain RHA1)</name>
    <dbReference type="NCBI Taxonomy" id="101510"/>
    <lineage>
        <taxon>Bacteria</taxon>
        <taxon>Bacillati</taxon>
        <taxon>Actinomycetota</taxon>
        <taxon>Actinomycetes</taxon>
        <taxon>Mycobacteriales</taxon>
        <taxon>Nocardiaceae</taxon>
        <taxon>Rhodococcus</taxon>
    </lineage>
</organism>
<name>Q0RVK2_RHOJR</name>
<sequence>MLAVNRPQFDAASNCIKLGTIHHRYRYRYRAHRGTLRPAVEHRTGARNRVQRAVERTVPFGFLVQTLVIVWCATHGYHRDDLTVRHAAEPWYPGKTDTVFGDMLAKARCTLIAARCSVTTPDRLDPNIIRDYELACPAVA</sequence>
<dbReference type="AlphaFoldDB" id="Q0RVK2"/>
<evidence type="ECO:0000313" key="1">
    <source>
        <dbReference type="EMBL" id="ABH00684.1"/>
    </source>
</evidence>
<dbReference type="EMBL" id="CP000434">
    <property type="protein sequence ID" value="ABH00684.1"/>
    <property type="molecule type" value="Genomic_DNA"/>
</dbReference>
<protein>
    <submittedName>
        <fullName evidence="1">Uncharacterized protein</fullName>
    </submittedName>
</protein>
<proteinExistence type="predicted"/>
<evidence type="ECO:0000313" key="2">
    <source>
        <dbReference type="Proteomes" id="UP000008710"/>
    </source>
</evidence>
<keyword evidence="1" id="KW-0614">Plasmid</keyword>